<feature type="binding site" evidence="8">
    <location>
        <position position="225"/>
    </location>
    <ligand>
        <name>substrate</name>
    </ligand>
</feature>
<proteinExistence type="inferred from homology"/>
<keyword evidence="7" id="KW-0520">NAD</keyword>
<dbReference type="Proteomes" id="UP000182110">
    <property type="component" value="Unassembled WGS sequence"/>
</dbReference>
<evidence type="ECO:0000256" key="4">
    <source>
        <dbReference type="ARBA" id="ARBA00023002"/>
    </source>
</evidence>
<protein>
    <submittedName>
        <fullName evidence="11">Histidinol dehydrogenase</fullName>
    </submittedName>
</protein>
<dbReference type="SUPFAM" id="SSF53720">
    <property type="entry name" value="ALDH-like"/>
    <property type="match status" value="1"/>
</dbReference>
<feature type="binding site" evidence="7">
    <location>
        <position position="202"/>
    </location>
    <ligand>
        <name>NAD(+)</name>
        <dbReference type="ChEBI" id="CHEBI:57540"/>
    </ligand>
</feature>
<gene>
    <name evidence="11" type="ORF">BN1180_04779</name>
</gene>
<dbReference type="GO" id="GO:0000105">
    <property type="term" value="P:L-histidine biosynthetic process"/>
    <property type="evidence" value="ECO:0007669"/>
    <property type="project" value="InterPro"/>
</dbReference>
<evidence type="ECO:0000256" key="1">
    <source>
        <dbReference type="ARBA" id="ARBA00010178"/>
    </source>
</evidence>
<dbReference type="InterPro" id="IPR001692">
    <property type="entry name" value="Histidinol_DH_CS"/>
</dbReference>
<comment type="similarity">
    <text evidence="1 5 10">Belongs to the histidinol dehydrogenase family.</text>
</comment>
<comment type="caution">
    <text evidence="11">The sequence shown here is derived from an EMBL/GenBank/DDBJ whole genome shotgun (WGS) entry which is preliminary data.</text>
</comment>
<feature type="binding site" evidence="8">
    <location>
        <position position="349"/>
    </location>
    <ligand>
        <name>substrate</name>
    </ligand>
</feature>
<keyword evidence="2 9" id="KW-0479">Metal-binding</keyword>
<name>A0AAN2PKT9_9BACI</name>
<dbReference type="CDD" id="cd06572">
    <property type="entry name" value="Histidinol_dh"/>
    <property type="match status" value="1"/>
</dbReference>
<dbReference type="EMBL" id="CCXW01000001">
    <property type="protein sequence ID" value="CEG34575.1"/>
    <property type="molecule type" value="Genomic_DNA"/>
</dbReference>
<evidence type="ECO:0000313" key="11">
    <source>
        <dbReference type="EMBL" id="CEG34575.1"/>
    </source>
</evidence>
<evidence type="ECO:0000256" key="8">
    <source>
        <dbReference type="PIRSR" id="PIRSR000099-3"/>
    </source>
</evidence>
<dbReference type="NCBIfam" id="TIGR00069">
    <property type="entry name" value="hisD"/>
    <property type="match status" value="1"/>
</dbReference>
<organism evidence="11 12">
    <name type="scientific">Peribacillus simplex</name>
    <dbReference type="NCBI Taxonomy" id="1478"/>
    <lineage>
        <taxon>Bacteria</taxon>
        <taxon>Bacillati</taxon>
        <taxon>Bacillota</taxon>
        <taxon>Bacilli</taxon>
        <taxon>Bacillales</taxon>
        <taxon>Bacillaceae</taxon>
        <taxon>Peribacillus</taxon>
    </lineage>
</organism>
<dbReference type="Gene3D" id="1.20.5.1300">
    <property type="match status" value="1"/>
</dbReference>
<feature type="binding site" evidence="7">
    <location>
        <position position="179"/>
    </location>
    <ligand>
        <name>NAD(+)</name>
        <dbReference type="ChEBI" id="CHEBI:57540"/>
    </ligand>
</feature>
<dbReference type="InterPro" id="IPR016161">
    <property type="entry name" value="Ald_DH/histidinol_DH"/>
</dbReference>
<reference evidence="11 12" key="1">
    <citation type="journal article" date="2014" name="Genome Announc.">
        <title>Genome Sequence of Bacillus simplex Strain P558, Isolated from a Human Fecal Sample.</title>
        <authorList>
            <person name="Croce O."/>
            <person name="Hugon P."/>
            <person name="Lagier J.C."/>
            <person name="Bibi F."/>
            <person name="Robert C."/>
            <person name="Azhar E.I."/>
            <person name="Raoult D."/>
            <person name="Fournier P.E."/>
        </authorList>
    </citation>
    <scope>NUCLEOTIDE SEQUENCE [LARGE SCALE GENOMIC DNA]</scope>
    <source>
        <strain evidence="11 12">P558</strain>
    </source>
</reference>
<dbReference type="GO" id="GO:0051287">
    <property type="term" value="F:NAD binding"/>
    <property type="evidence" value="ECO:0007669"/>
    <property type="project" value="InterPro"/>
</dbReference>
<dbReference type="Pfam" id="PF00815">
    <property type="entry name" value="Histidinol_dh"/>
    <property type="match status" value="1"/>
</dbReference>
<dbReference type="RefSeq" id="WP_048689441.1">
    <property type="nucleotide sequence ID" value="NZ_CCXW01000001.1"/>
</dbReference>
<feature type="binding site" evidence="8">
    <location>
        <position position="316"/>
    </location>
    <ligand>
        <name>substrate</name>
    </ligand>
</feature>
<evidence type="ECO:0000256" key="10">
    <source>
        <dbReference type="RuleBase" id="RU004175"/>
    </source>
</evidence>
<evidence type="ECO:0000313" key="12">
    <source>
        <dbReference type="Proteomes" id="UP000182110"/>
    </source>
</evidence>
<evidence type="ECO:0000256" key="3">
    <source>
        <dbReference type="ARBA" id="ARBA00022833"/>
    </source>
</evidence>
<dbReference type="GO" id="GO:0005829">
    <property type="term" value="C:cytosol"/>
    <property type="evidence" value="ECO:0007669"/>
    <property type="project" value="TreeGrafter"/>
</dbReference>
<keyword evidence="12" id="KW-1185">Reference proteome</keyword>
<feature type="active site" description="Proton acceptor" evidence="6">
    <location>
        <position position="316"/>
    </location>
</feature>
<dbReference type="PANTHER" id="PTHR21256:SF14">
    <property type="entry name" value="HISTIDINOL DEHYDROGENASE"/>
    <property type="match status" value="1"/>
</dbReference>
<evidence type="ECO:0000256" key="7">
    <source>
        <dbReference type="PIRSR" id="PIRSR000099-2"/>
    </source>
</evidence>
<feature type="binding site" evidence="9">
    <location>
        <position position="250"/>
    </location>
    <ligand>
        <name>Zn(2+)</name>
        <dbReference type="ChEBI" id="CHEBI:29105"/>
    </ligand>
</feature>
<dbReference type="GO" id="GO:0046872">
    <property type="term" value="F:metal ion binding"/>
    <property type="evidence" value="ECO:0007669"/>
    <property type="project" value="UniProtKB-KW"/>
</dbReference>
<feature type="binding site" evidence="9">
    <location>
        <position position="247"/>
    </location>
    <ligand>
        <name>Zn(2+)</name>
        <dbReference type="ChEBI" id="CHEBI:29105"/>
    </ligand>
</feature>
<evidence type="ECO:0000256" key="6">
    <source>
        <dbReference type="PIRSR" id="PIRSR000099-1"/>
    </source>
</evidence>
<sequence length="422" mass="45758">MEYMKKADVFEQTSSHDVEQTVKSIIEHVKAGGDDAVREYEKKFGDSDRPVRVSEEEIEHCIRTLPEEVKVLIDRVVERVSDFAKAQLSCLTPFEKDFGEGIKMGHRIVPIEKVGAYVPGGRFPLLSSGPMVVAPAKVAGAKRIVAASPANYEGGIHPAVLYGLIRSGATDIFAIGGAQAIAAMAYGTESIPEVDIIAGPGNRFVAEAKRQVFGKVGIDLIAGPSEVMVFADDSASPQKIAADLLAQAEHDPYARAILVTTSRTVAEETEKAIEGFLKTFSPSSPAHESWEKRGEIIYADSLQEGLDICNDYAIEHLHLHIKNSRELMDKLNNYGSLFLDEGSSVVFSDKVSGTNHTLPTQKAARYTGGLWAGSYVKVMTHQEITGQGIQFLASHAEDQSEIEGLEGHKLSATVRLTECASK</sequence>
<keyword evidence="4 5" id="KW-0560">Oxidoreductase</keyword>
<feature type="binding site" evidence="9">
    <location>
        <position position="349"/>
    </location>
    <ligand>
        <name>Zn(2+)</name>
        <dbReference type="ChEBI" id="CHEBI:29105"/>
    </ligand>
</feature>
<dbReference type="AlphaFoldDB" id="A0AAN2PKT9"/>
<feature type="binding site" evidence="8">
    <location>
        <position position="247"/>
    </location>
    <ligand>
        <name>substrate</name>
    </ligand>
</feature>
<feature type="binding site" evidence="8">
    <location>
        <position position="408"/>
    </location>
    <ligand>
        <name>substrate</name>
    </ligand>
</feature>
<comment type="cofactor">
    <cofactor evidence="9">
        <name>Zn(2+)</name>
        <dbReference type="ChEBI" id="CHEBI:29105"/>
    </cofactor>
    <text evidence="9">Binds 1 zinc ion per subunit.</text>
</comment>
<dbReference type="InterPro" id="IPR012131">
    <property type="entry name" value="Hstdl_DH"/>
</dbReference>
<dbReference type="PIRSF" id="PIRSF000099">
    <property type="entry name" value="Histidinol_dh"/>
    <property type="match status" value="1"/>
</dbReference>
<dbReference type="PANTHER" id="PTHR21256">
    <property type="entry name" value="HISTIDINOL DEHYDROGENASE HDH"/>
    <property type="match status" value="1"/>
</dbReference>
<feature type="binding site" evidence="8">
    <location>
        <position position="250"/>
    </location>
    <ligand>
        <name>substrate</name>
    </ligand>
</feature>
<dbReference type="GO" id="GO:0004399">
    <property type="term" value="F:histidinol dehydrogenase activity"/>
    <property type="evidence" value="ECO:0007669"/>
    <property type="project" value="InterPro"/>
</dbReference>
<feature type="active site" description="Proton acceptor" evidence="6">
    <location>
        <position position="315"/>
    </location>
</feature>
<dbReference type="Gene3D" id="3.40.50.1980">
    <property type="entry name" value="Nitrogenase molybdenum iron protein domain"/>
    <property type="match status" value="2"/>
</dbReference>
<feature type="binding site" evidence="8">
    <location>
        <position position="403"/>
    </location>
    <ligand>
        <name>substrate</name>
    </ligand>
</feature>
<accession>A0AAN2PKT9</accession>
<dbReference type="PRINTS" id="PR00083">
    <property type="entry name" value="HOLDHDRGNASE"/>
</dbReference>
<feature type="binding site" evidence="9">
    <location>
        <position position="408"/>
    </location>
    <ligand>
        <name>Zn(2+)</name>
        <dbReference type="ChEBI" id="CHEBI:29105"/>
    </ligand>
</feature>
<dbReference type="FunFam" id="3.40.50.1980:FF:000001">
    <property type="entry name" value="Histidinol dehydrogenase"/>
    <property type="match status" value="1"/>
</dbReference>
<dbReference type="InterPro" id="IPR022695">
    <property type="entry name" value="Histidinol_DH_monofunct"/>
</dbReference>
<evidence type="ECO:0000256" key="2">
    <source>
        <dbReference type="ARBA" id="ARBA00022723"/>
    </source>
</evidence>
<evidence type="ECO:0000256" key="5">
    <source>
        <dbReference type="PIRNR" id="PIRNR000099"/>
    </source>
</evidence>
<dbReference type="PROSITE" id="PS00611">
    <property type="entry name" value="HISOL_DEHYDROGENASE"/>
    <property type="match status" value="1"/>
</dbReference>
<evidence type="ECO:0000256" key="9">
    <source>
        <dbReference type="PIRSR" id="PIRSR000099-4"/>
    </source>
</evidence>
<keyword evidence="3 9" id="KW-0862">Zinc</keyword>
<feature type="binding site" evidence="7">
    <location>
        <position position="117"/>
    </location>
    <ligand>
        <name>NAD(+)</name>
        <dbReference type="ChEBI" id="CHEBI:57540"/>
    </ligand>
</feature>